<accession>A0A0H2RBU1</accession>
<evidence type="ECO:0000313" key="3">
    <source>
        <dbReference type="EMBL" id="KLO09345.1"/>
    </source>
</evidence>
<dbReference type="Proteomes" id="UP000053477">
    <property type="component" value="Unassembled WGS sequence"/>
</dbReference>
<protein>
    <submittedName>
        <fullName evidence="3">Uncharacterized protein</fullName>
    </submittedName>
</protein>
<keyword evidence="2" id="KW-0812">Transmembrane</keyword>
<dbReference type="InParanoid" id="A0A0H2RBU1"/>
<reference evidence="3 4" key="1">
    <citation type="submission" date="2015-04" db="EMBL/GenBank/DDBJ databases">
        <title>Complete genome sequence of Schizopora paradoxa KUC8140, a cosmopolitan wood degrader in East Asia.</title>
        <authorList>
            <consortium name="DOE Joint Genome Institute"/>
            <person name="Min B."/>
            <person name="Park H."/>
            <person name="Jang Y."/>
            <person name="Kim J.-J."/>
            <person name="Kim K.H."/>
            <person name="Pangilinan J."/>
            <person name="Lipzen A."/>
            <person name="Riley R."/>
            <person name="Grigoriev I.V."/>
            <person name="Spatafora J.W."/>
            <person name="Choi I.-G."/>
        </authorList>
    </citation>
    <scope>NUCLEOTIDE SEQUENCE [LARGE SCALE GENOMIC DNA]</scope>
    <source>
        <strain evidence="3 4">KUC8140</strain>
    </source>
</reference>
<keyword evidence="4" id="KW-1185">Reference proteome</keyword>
<evidence type="ECO:0000256" key="1">
    <source>
        <dbReference type="SAM" id="MobiDB-lite"/>
    </source>
</evidence>
<gene>
    <name evidence="3" type="ORF">SCHPADRAFT_571888</name>
</gene>
<dbReference type="EMBL" id="KQ086059">
    <property type="protein sequence ID" value="KLO09345.1"/>
    <property type="molecule type" value="Genomic_DNA"/>
</dbReference>
<organism evidence="3 4">
    <name type="scientific">Schizopora paradoxa</name>
    <dbReference type="NCBI Taxonomy" id="27342"/>
    <lineage>
        <taxon>Eukaryota</taxon>
        <taxon>Fungi</taxon>
        <taxon>Dikarya</taxon>
        <taxon>Basidiomycota</taxon>
        <taxon>Agaricomycotina</taxon>
        <taxon>Agaricomycetes</taxon>
        <taxon>Hymenochaetales</taxon>
        <taxon>Schizoporaceae</taxon>
        <taxon>Schizopora</taxon>
    </lineage>
</organism>
<name>A0A0H2RBU1_9AGAM</name>
<sequence>MRSRWDRKCGVYDRRLCYQEEISYVADSLGEISLAAMVWRCLQRWRQNWGQLLSLGALTFWRLRGRYKRGSETIISSHPPSRQFFCFYRILMARSILLLSLFALGVSANPQGIVNSITSEVGSIVSQATGFGESIGTAAASSALSLASSITSADASIISSLTTLTDGVDVSIGSNGIGIGLTTITGTTGVLTTSNGVVVSVGPNGVSVGQATTSPTSNPGSGSGSSSSSSSSGSQSATSNAASPVIQPWTISLPLFASFATTLAGAMAGAFIVL</sequence>
<dbReference type="AlphaFoldDB" id="A0A0H2RBU1"/>
<proteinExistence type="predicted"/>
<evidence type="ECO:0000256" key="2">
    <source>
        <dbReference type="SAM" id="Phobius"/>
    </source>
</evidence>
<evidence type="ECO:0000313" key="4">
    <source>
        <dbReference type="Proteomes" id="UP000053477"/>
    </source>
</evidence>
<keyword evidence="2" id="KW-1133">Transmembrane helix</keyword>
<feature type="region of interest" description="Disordered" evidence="1">
    <location>
        <begin position="208"/>
        <end position="239"/>
    </location>
</feature>
<keyword evidence="2" id="KW-0472">Membrane</keyword>
<feature type="transmembrane region" description="Helical" evidence="2">
    <location>
        <begin position="249"/>
        <end position="273"/>
    </location>
</feature>